<evidence type="ECO:0000256" key="1">
    <source>
        <dbReference type="ARBA" id="ARBA00008887"/>
    </source>
</evidence>
<dbReference type="GO" id="GO:0051959">
    <property type="term" value="F:dynein light intermediate chain binding"/>
    <property type="evidence" value="ECO:0007669"/>
    <property type="project" value="InterPro"/>
</dbReference>
<dbReference type="Pfam" id="PF17852">
    <property type="entry name" value="Dynein_AAA_lid"/>
    <property type="match status" value="1"/>
</dbReference>
<dbReference type="Gene3D" id="3.40.50.300">
    <property type="entry name" value="P-loop containing nucleotide triphosphate hydrolases"/>
    <property type="match status" value="1"/>
</dbReference>
<gene>
    <name evidence="3" type="primary">Dnah5_11</name>
    <name evidence="3" type="ORF">AVEN_267180_1</name>
</gene>
<dbReference type="Proteomes" id="UP000499080">
    <property type="component" value="Unassembled WGS sequence"/>
</dbReference>
<evidence type="ECO:0000259" key="2">
    <source>
        <dbReference type="Pfam" id="PF17852"/>
    </source>
</evidence>
<dbReference type="Gene3D" id="1.10.472.130">
    <property type="match status" value="1"/>
</dbReference>
<comment type="caution">
    <text evidence="3">The sequence shown here is derived from an EMBL/GenBank/DDBJ whole genome shotgun (WGS) entry which is preliminary data.</text>
</comment>
<dbReference type="OrthoDB" id="6427322at2759"/>
<dbReference type="PANTHER" id="PTHR46532:SF4">
    <property type="entry name" value="AAA+ ATPASE DOMAIN-CONTAINING PROTEIN"/>
    <property type="match status" value="1"/>
</dbReference>
<dbReference type="GO" id="GO:0005858">
    <property type="term" value="C:axonemal dynein complex"/>
    <property type="evidence" value="ECO:0007669"/>
    <property type="project" value="TreeGrafter"/>
</dbReference>
<dbReference type="GO" id="GO:0045505">
    <property type="term" value="F:dynein intermediate chain binding"/>
    <property type="evidence" value="ECO:0007669"/>
    <property type="project" value="InterPro"/>
</dbReference>
<dbReference type="AlphaFoldDB" id="A0A4Y2WC02"/>
<dbReference type="EMBL" id="BGPR01058618">
    <property type="protein sequence ID" value="GBO34759.1"/>
    <property type="molecule type" value="Genomic_DNA"/>
</dbReference>
<dbReference type="InterPro" id="IPR027417">
    <property type="entry name" value="P-loop_NTPase"/>
</dbReference>
<evidence type="ECO:0000313" key="3">
    <source>
        <dbReference type="EMBL" id="GBO34759.1"/>
    </source>
</evidence>
<dbReference type="Pfam" id="PF12775">
    <property type="entry name" value="AAA_7"/>
    <property type="match status" value="1"/>
</dbReference>
<comment type="similarity">
    <text evidence="1">Belongs to the dynein heavy chain family.</text>
</comment>
<organism evidence="3 4">
    <name type="scientific">Araneus ventricosus</name>
    <name type="common">Orbweaver spider</name>
    <name type="synonym">Epeira ventricosa</name>
    <dbReference type="NCBI Taxonomy" id="182803"/>
    <lineage>
        <taxon>Eukaryota</taxon>
        <taxon>Metazoa</taxon>
        <taxon>Ecdysozoa</taxon>
        <taxon>Arthropoda</taxon>
        <taxon>Chelicerata</taxon>
        <taxon>Arachnida</taxon>
        <taxon>Araneae</taxon>
        <taxon>Araneomorphae</taxon>
        <taxon>Entelegynae</taxon>
        <taxon>Araneoidea</taxon>
        <taxon>Araneidae</taxon>
        <taxon>Araneus</taxon>
    </lineage>
</organism>
<protein>
    <submittedName>
        <fullName evidence="3">Dynein heavy chain 5, axonemal</fullName>
    </submittedName>
</protein>
<dbReference type="InterPro" id="IPR041466">
    <property type="entry name" value="Dynein_AAA5_ext"/>
</dbReference>
<reference evidence="3 4" key="1">
    <citation type="journal article" date="2019" name="Sci. Rep.">
        <title>Orb-weaving spider Araneus ventricosus genome elucidates the spidroin gene catalogue.</title>
        <authorList>
            <person name="Kono N."/>
            <person name="Nakamura H."/>
            <person name="Ohtoshi R."/>
            <person name="Moran D.A.P."/>
            <person name="Shinohara A."/>
            <person name="Yoshida Y."/>
            <person name="Fujiwara M."/>
            <person name="Mori M."/>
            <person name="Tomita M."/>
            <person name="Arakawa K."/>
        </authorList>
    </citation>
    <scope>NUCLEOTIDE SEQUENCE [LARGE SCALE GENOMIC DNA]</scope>
</reference>
<sequence length="172" mass="19692">MIKVFQGLLPREEKDLHILAGILQKVYVFSLMWSIGAFLETADRLKFEQYLRTKKDFDLDLPVTEDPNDTIFDFIVDSSGEWKHWKYLVPEFIYNPSNGTEYISILVPNIDNVRTDFLINTIAKQGDPVLLLGEPGTAKTMMLKAYTSNLNPENHLSKTVNFSSATTPLQFQ</sequence>
<dbReference type="InterPro" id="IPR026983">
    <property type="entry name" value="DHC"/>
</dbReference>
<name>A0A4Y2WC02_ARAVE</name>
<proteinExistence type="inferred from homology"/>
<accession>A0A4Y2WC02</accession>
<feature type="domain" description="Dynein heavy chain AAA 5 extension" evidence="2">
    <location>
        <begin position="3"/>
        <end position="86"/>
    </location>
</feature>
<dbReference type="GO" id="GO:0007018">
    <property type="term" value="P:microtubule-based movement"/>
    <property type="evidence" value="ECO:0007669"/>
    <property type="project" value="InterPro"/>
</dbReference>
<keyword evidence="4" id="KW-1185">Reference proteome</keyword>
<evidence type="ECO:0000313" key="4">
    <source>
        <dbReference type="Proteomes" id="UP000499080"/>
    </source>
</evidence>
<dbReference type="PANTHER" id="PTHR46532">
    <property type="entry name" value="MALE FERTILITY FACTOR KL5"/>
    <property type="match status" value="1"/>
</dbReference>
<feature type="non-terminal residue" evidence="3">
    <location>
        <position position="172"/>
    </location>
</feature>